<keyword evidence="10" id="KW-1185">Reference proteome</keyword>
<comment type="similarity">
    <text evidence="4">Belongs to the AB hydrolase superfamily. Epoxide hydrolase family.</text>
</comment>
<organism evidence="9 10">
    <name type="scientific">Ceratopteris richardii</name>
    <name type="common">Triangle waterfern</name>
    <dbReference type="NCBI Taxonomy" id="49495"/>
    <lineage>
        <taxon>Eukaryota</taxon>
        <taxon>Viridiplantae</taxon>
        <taxon>Streptophyta</taxon>
        <taxon>Embryophyta</taxon>
        <taxon>Tracheophyta</taxon>
        <taxon>Polypodiopsida</taxon>
        <taxon>Polypodiidae</taxon>
        <taxon>Polypodiales</taxon>
        <taxon>Pteridineae</taxon>
        <taxon>Pteridaceae</taxon>
        <taxon>Parkerioideae</taxon>
        <taxon>Ceratopteris</taxon>
    </lineage>
</organism>
<dbReference type="EMBL" id="CM035443">
    <property type="protein sequence ID" value="KAH7278804.1"/>
    <property type="molecule type" value="Genomic_DNA"/>
</dbReference>
<comment type="pathway">
    <text evidence="1">Secondary metabolite biosynthesis; terpenoid biosynthesis.</text>
</comment>
<dbReference type="Pfam" id="PF00561">
    <property type="entry name" value="Abhydrolase_1"/>
    <property type="match status" value="1"/>
</dbReference>
<proteinExistence type="inferred from homology"/>
<evidence type="ECO:0000256" key="4">
    <source>
        <dbReference type="ARBA" id="ARBA00038334"/>
    </source>
</evidence>
<evidence type="ECO:0000256" key="7">
    <source>
        <dbReference type="ARBA" id="ARBA00093212"/>
    </source>
</evidence>
<evidence type="ECO:0000256" key="2">
    <source>
        <dbReference type="ARBA" id="ARBA00013006"/>
    </source>
</evidence>
<dbReference type="InterPro" id="IPR029058">
    <property type="entry name" value="AB_hydrolase_fold"/>
</dbReference>
<evidence type="ECO:0000256" key="6">
    <source>
        <dbReference type="ARBA" id="ARBA00058358"/>
    </source>
</evidence>
<feature type="domain" description="AB hydrolase-1" evidence="8">
    <location>
        <begin position="25"/>
        <end position="295"/>
    </location>
</feature>
<sequence length="310" mass="35225">MEGLVHKTVSTNGIIMHFVQMGSGPVVLFVHGFPEGWFGWRKQIPVFAGAGFRTIAPDMRGYGDSSAPEGVNNYTYLHIVGDLIGLLDALGVEKAFVVGHDWGAIIAWQLAIFRPDRVTALANLSVYYIPRNPRGSLVTLMRKSVGDDHYFCKFQLPGEAEARIDQVTYDGFFRHVFSDKFATLLPDWSKAFEEKGPLPEWTSEEDLAYFISEFRKHGLTPAINYYRALDLSWELTAAWTNHKVMVPTIFMIGDHDLVYHFPNAKQDIERMAERVPLLKKITVVEGANHFLQLERADIVNDHILQFFKSF</sequence>
<dbReference type="InterPro" id="IPR000639">
    <property type="entry name" value="Epox_hydrolase-like"/>
</dbReference>
<dbReference type="OMA" id="DFFSKFH"/>
<evidence type="ECO:0000259" key="8">
    <source>
        <dbReference type="Pfam" id="PF00561"/>
    </source>
</evidence>
<dbReference type="PRINTS" id="PR00412">
    <property type="entry name" value="EPOXHYDRLASE"/>
</dbReference>
<dbReference type="FunFam" id="3.40.50.1820:FF:000161">
    <property type="entry name" value="Epoxide hydrolase"/>
    <property type="match status" value="1"/>
</dbReference>
<dbReference type="Proteomes" id="UP000825935">
    <property type="component" value="Chromosome 38"/>
</dbReference>
<dbReference type="OrthoDB" id="7130006at2759"/>
<evidence type="ECO:0000256" key="5">
    <source>
        <dbReference type="ARBA" id="ARBA00051067"/>
    </source>
</evidence>
<comment type="catalytic activity">
    <reaction evidence="7">
        <text>(24S)-24,25-epoxycucurbitadienol + H2O = (24R)-24,25-dihydroxycucurbitadienol</text>
        <dbReference type="Rhea" id="RHEA:81855"/>
        <dbReference type="ChEBI" id="CHEBI:15377"/>
        <dbReference type="ChEBI" id="CHEBI:229949"/>
        <dbReference type="ChEBI" id="CHEBI:229950"/>
    </reaction>
    <physiologicalReaction direction="left-to-right" evidence="7">
        <dbReference type="Rhea" id="RHEA:81856"/>
    </physiologicalReaction>
</comment>
<name>A0A8T2Q4W1_CERRI</name>
<protein>
    <recommendedName>
        <fullName evidence="2">soluble epoxide hydrolase</fullName>
        <ecNumber evidence="2">3.3.2.10</ecNumber>
    </recommendedName>
</protein>
<dbReference type="PRINTS" id="PR00111">
    <property type="entry name" value="ABHYDROLASE"/>
</dbReference>
<evidence type="ECO:0000313" key="10">
    <source>
        <dbReference type="Proteomes" id="UP000825935"/>
    </source>
</evidence>
<gene>
    <name evidence="9" type="ORF">KP509_38G056900</name>
</gene>
<comment type="catalytic activity">
    <reaction evidence="5">
        <text>an epoxide + H2O = an ethanediol</text>
        <dbReference type="Rhea" id="RHEA:19037"/>
        <dbReference type="ChEBI" id="CHEBI:15377"/>
        <dbReference type="ChEBI" id="CHEBI:32955"/>
        <dbReference type="ChEBI" id="CHEBI:140594"/>
        <dbReference type="EC" id="3.3.2.10"/>
    </reaction>
    <physiologicalReaction direction="left-to-right" evidence="5">
        <dbReference type="Rhea" id="RHEA:19038"/>
    </physiologicalReaction>
</comment>
<dbReference type="InterPro" id="IPR000073">
    <property type="entry name" value="AB_hydrolase_1"/>
</dbReference>
<comment type="caution">
    <text evidence="9">The sequence shown here is derived from an EMBL/GenBank/DDBJ whole genome shotgun (WGS) entry which is preliminary data.</text>
</comment>
<dbReference type="Gene3D" id="3.40.50.1820">
    <property type="entry name" value="alpha/beta hydrolase"/>
    <property type="match status" value="1"/>
</dbReference>
<evidence type="ECO:0000313" key="9">
    <source>
        <dbReference type="EMBL" id="KAH7278804.1"/>
    </source>
</evidence>
<reference evidence="9" key="1">
    <citation type="submission" date="2021-08" db="EMBL/GenBank/DDBJ databases">
        <title>WGS assembly of Ceratopteris richardii.</title>
        <authorList>
            <person name="Marchant D.B."/>
            <person name="Chen G."/>
            <person name="Jenkins J."/>
            <person name="Shu S."/>
            <person name="Leebens-Mack J."/>
            <person name="Grimwood J."/>
            <person name="Schmutz J."/>
            <person name="Soltis P."/>
            <person name="Soltis D."/>
            <person name="Chen Z.-H."/>
        </authorList>
    </citation>
    <scope>NUCLEOTIDE SEQUENCE</scope>
    <source>
        <strain evidence="9">Whitten #5841</strain>
        <tissue evidence="9">Leaf</tissue>
    </source>
</reference>
<dbReference type="SUPFAM" id="SSF53474">
    <property type="entry name" value="alpha/beta-Hydrolases"/>
    <property type="match status" value="1"/>
</dbReference>
<dbReference type="AlphaFoldDB" id="A0A8T2Q4W1"/>
<dbReference type="PANTHER" id="PTHR43329">
    <property type="entry name" value="EPOXIDE HYDROLASE"/>
    <property type="match status" value="1"/>
</dbReference>
<evidence type="ECO:0000256" key="1">
    <source>
        <dbReference type="ARBA" id="ARBA00004721"/>
    </source>
</evidence>
<accession>A0A8T2Q4W1</accession>
<dbReference type="EC" id="3.3.2.10" evidence="2"/>
<comment type="function">
    <text evidence="6">Epoxide hydrolase involved in the biosynthesis of cucurbitacin and mogroside tetracyclic triterpene natural products (e.g. siamenoside I and mogrosides IV, V and VI). Cucurbitacins have cytotoxic properties and exhibit deterrent taste as a defense barrier against herbivores. Mogrosides are nonsugar highly oxygenated compounds used as high-intensity zero-calorie sweeteners; they also possess pharmacological properties such as regulating immunity, lowering blood sugar and lipid levels, protecting the liver, and acting as antioxidants and antitumor agents. Catalyzes the hydrolysis of aromatic epoxide-containing substrates, such as the conversion of 24,25-epoxycucurbitadienol to 24,25-dihydroxycucurbitadienol.</text>
</comment>
<keyword evidence="3" id="KW-0378">Hydrolase</keyword>
<dbReference type="GO" id="GO:0004301">
    <property type="term" value="F:epoxide hydrolase activity"/>
    <property type="evidence" value="ECO:0007669"/>
    <property type="project" value="UniProtKB-EC"/>
</dbReference>
<evidence type="ECO:0000256" key="3">
    <source>
        <dbReference type="ARBA" id="ARBA00022801"/>
    </source>
</evidence>